<dbReference type="SUPFAM" id="SSF53335">
    <property type="entry name" value="S-adenosyl-L-methionine-dependent methyltransferases"/>
    <property type="match status" value="1"/>
</dbReference>
<dbReference type="InterPro" id="IPR015985">
    <property type="entry name" value="TehB-like_dom"/>
</dbReference>
<evidence type="ECO:0000259" key="2">
    <source>
        <dbReference type="Pfam" id="PF03848"/>
    </source>
</evidence>
<keyword evidence="4" id="KW-1185">Reference proteome</keyword>
<dbReference type="GO" id="GO:0016740">
    <property type="term" value="F:transferase activity"/>
    <property type="evidence" value="ECO:0007669"/>
    <property type="project" value="UniProtKB-KW"/>
</dbReference>
<gene>
    <name evidence="3" type="ORF">C2134_08585</name>
</gene>
<organism evidence="3 4">
    <name type="scientific">Chromobacterium sinusclupearum</name>
    <dbReference type="NCBI Taxonomy" id="2077146"/>
    <lineage>
        <taxon>Bacteria</taxon>
        <taxon>Pseudomonadati</taxon>
        <taxon>Pseudomonadota</taxon>
        <taxon>Betaproteobacteria</taxon>
        <taxon>Neisseriales</taxon>
        <taxon>Chromobacteriaceae</taxon>
        <taxon>Chromobacterium</taxon>
    </lineage>
</organism>
<feature type="domain" description="Tellurite resistance methyltransferase TehB-like" evidence="2">
    <location>
        <begin position="56"/>
        <end position="207"/>
    </location>
</feature>
<dbReference type="AlphaFoldDB" id="A0A2K4MQ51"/>
<name>A0A2K4MQ51_9NEIS</name>
<dbReference type="EMBL" id="PPTF01000029">
    <property type="protein sequence ID" value="POA99122.1"/>
    <property type="molecule type" value="Genomic_DNA"/>
</dbReference>
<dbReference type="CDD" id="cd02440">
    <property type="entry name" value="AdoMet_MTases"/>
    <property type="match status" value="1"/>
</dbReference>
<dbReference type="InterPro" id="IPR029063">
    <property type="entry name" value="SAM-dependent_MTases_sf"/>
</dbReference>
<accession>A0A2K4MQ51</accession>
<proteinExistence type="predicted"/>
<keyword evidence="1" id="KW-0808">Transferase</keyword>
<dbReference type="PANTHER" id="PTHR43861">
    <property type="entry name" value="TRANS-ACONITATE 2-METHYLTRANSFERASE-RELATED"/>
    <property type="match status" value="1"/>
</dbReference>
<reference evidence="3 4" key="1">
    <citation type="submission" date="2018-01" db="EMBL/GenBank/DDBJ databases">
        <title>Genomic Sequence of Chromobacterium MWU13-2610 from wild cranberry bogs within the Cape Cod National Seashore.</title>
        <authorList>
            <person name="O'Hara-Hanley K."/>
            <person name="Soby S."/>
            <person name="Harrison A."/>
        </authorList>
    </citation>
    <scope>NUCLEOTIDE SEQUENCE [LARGE SCALE GENOMIC DNA]</scope>
    <source>
        <strain evidence="3 4">MWU13-2610</strain>
    </source>
</reference>
<sequence>MICLVGACFWECVSRGINMGAADFDGFYRSNASFYGDRPALSLIYYLDKYNVKGEGVGLDLGCGQGRNALYLARRGFSMRGLDQSAEAVARLSGLADELQLDVNGGVADLANMAEADIEPQHYQIIVAYTLLDHLSEEAGARLAQAMVSGLAPGGFLFASVFLVDDPGCSGRGGRASETAAYIRHYYRSGELKTQFAQLEALAYQEEYALDLSHGWPHHHSMARLFARKPIN</sequence>
<comment type="caution">
    <text evidence="3">The sequence shown here is derived from an EMBL/GenBank/DDBJ whole genome shotgun (WGS) entry which is preliminary data.</text>
</comment>
<evidence type="ECO:0000313" key="3">
    <source>
        <dbReference type="EMBL" id="POA99122.1"/>
    </source>
</evidence>
<evidence type="ECO:0000313" key="4">
    <source>
        <dbReference type="Proteomes" id="UP000236416"/>
    </source>
</evidence>
<dbReference type="Proteomes" id="UP000236416">
    <property type="component" value="Unassembled WGS sequence"/>
</dbReference>
<protein>
    <recommendedName>
        <fullName evidence="2">Tellurite resistance methyltransferase TehB-like domain-containing protein</fullName>
    </recommendedName>
</protein>
<dbReference type="Gene3D" id="3.40.50.150">
    <property type="entry name" value="Vaccinia Virus protein VP39"/>
    <property type="match status" value="1"/>
</dbReference>
<evidence type="ECO:0000256" key="1">
    <source>
        <dbReference type="ARBA" id="ARBA00022679"/>
    </source>
</evidence>
<dbReference type="PANTHER" id="PTHR43861:SF3">
    <property type="entry name" value="PUTATIVE (AFU_ORTHOLOGUE AFUA_2G14390)-RELATED"/>
    <property type="match status" value="1"/>
</dbReference>
<dbReference type="Pfam" id="PF03848">
    <property type="entry name" value="TehB"/>
    <property type="match status" value="1"/>
</dbReference>